<feature type="compositionally biased region" description="Basic and acidic residues" evidence="2">
    <location>
        <begin position="294"/>
        <end position="305"/>
    </location>
</feature>
<feature type="compositionally biased region" description="Basic and acidic residues" evidence="2">
    <location>
        <begin position="231"/>
        <end position="242"/>
    </location>
</feature>
<dbReference type="AlphaFoldDB" id="A0AAN8SDQ1"/>
<dbReference type="EMBL" id="JAWJWE010000001">
    <property type="protein sequence ID" value="KAK6645073.1"/>
    <property type="molecule type" value="Genomic_DNA"/>
</dbReference>
<feature type="compositionally biased region" description="Basic and acidic residues" evidence="2">
    <location>
        <begin position="329"/>
        <end position="344"/>
    </location>
</feature>
<feature type="compositionally biased region" description="Basic and acidic residues" evidence="2">
    <location>
        <begin position="207"/>
        <end position="220"/>
    </location>
</feature>
<dbReference type="Proteomes" id="UP001372834">
    <property type="component" value="Unassembled WGS sequence"/>
</dbReference>
<feature type="region of interest" description="Disordered" evidence="2">
    <location>
        <begin position="198"/>
        <end position="263"/>
    </location>
</feature>
<feature type="region of interest" description="Disordered" evidence="2">
    <location>
        <begin position="1"/>
        <end position="34"/>
    </location>
</feature>
<reference evidence="3 4" key="1">
    <citation type="submission" date="2023-10" db="EMBL/GenBank/DDBJ databases">
        <title>Genomes of two closely related lineages of the louse Polyplax serrata with different host specificities.</title>
        <authorList>
            <person name="Martinu J."/>
            <person name="Tarabai H."/>
            <person name="Stefka J."/>
            <person name="Hypsa V."/>
        </authorList>
    </citation>
    <scope>NUCLEOTIDE SEQUENCE [LARGE SCALE GENOMIC DNA]</scope>
    <source>
        <strain evidence="3">HR10_N</strain>
    </source>
</reference>
<sequence>MSESDRGKVKSGRKLKDYPQVPTTPPPSDKKDRALTQIEDELEREKKYLYALCMENKELEEIIENYDKETTYLKTNLPQQIVGDKKMHSGNEYWFKYETQMELIRKLERERKNLESEIKQIEEQGMINLDSLSQSELIMYVKQLERSKTNLLSELRSKEWGLDKQAKDIHHLNEMKRALQAEIRHYDKEFSLFRHYKKNSCPSASPTERRNSLGADEKRMKMWSQQQSQREGSKSEEPEKQGNGKRSSYSPEDDAETVPKTDVMFSSLDEAKLERMEFELGTPGCQKRTFKGSLTERKRGSDTKKGPARKTVVIGSLPELSKNKAKTPSPREVKLKRSKPENKVGTDSPNSSKPIKIIVTYETQRTVLTSKSSESEKPSSPDEEEVERSAEKDRSESARSVDEVYEEDYEESDTDKSEREKKKVGFLSTRV</sequence>
<keyword evidence="1" id="KW-0175">Coiled coil</keyword>
<feature type="coiled-coil region" evidence="1">
    <location>
        <begin position="162"/>
        <end position="189"/>
    </location>
</feature>
<gene>
    <name evidence="3" type="ORF">RUM43_001349</name>
</gene>
<feature type="compositionally biased region" description="Acidic residues" evidence="2">
    <location>
        <begin position="403"/>
        <end position="413"/>
    </location>
</feature>
<proteinExistence type="predicted"/>
<protein>
    <submittedName>
        <fullName evidence="3">Uncharacterized protein</fullName>
    </submittedName>
</protein>
<feature type="coiled-coil region" evidence="1">
    <location>
        <begin position="97"/>
        <end position="124"/>
    </location>
</feature>
<evidence type="ECO:0000256" key="2">
    <source>
        <dbReference type="SAM" id="MobiDB-lite"/>
    </source>
</evidence>
<name>A0AAN8SDQ1_POLSC</name>
<accession>A0AAN8SDQ1</accession>
<organism evidence="3 4">
    <name type="scientific">Polyplax serrata</name>
    <name type="common">Common mouse louse</name>
    <dbReference type="NCBI Taxonomy" id="468196"/>
    <lineage>
        <taxon>Eukaryota</taxon>
        <taxon>Metazoa</taxon>
        <taxon>Ecdysozoa</taxon>
        <taxon>Arthropoda</taxon>
        <taxon>Hexapoda</taxon>
        <taxon>Insecta</taxon>
        <taxon>Pterygota</taxon>
        <taxon>Neoptera</taxon>
        <taxon>Paraneoptera</taxon>
        <taxon>Psocodea</taxon>
        <taxon>Troctomorpha</taxon>
        <taxon>Phthiraptera</taxon>
        <taxon>Anoplura</taxon>
        <taxon>Polyplacidae</taxon>
        <taxon>Polyplax</taxon>
    </lineage>
</organism>
<comment type="caution">
    <text evidence="3">The sequence shown here is derived from an EMBL/GenBank/DDBJ whole genome shotgun (WGS) entry which is preliminary data.</text>
</comment>
<evidence type="ECO:0000256" key="1">
    <source>
        <dbReference type="SAM" id="Coils"/>
    </source>
</evidence>
<dbReference type="InterPro" id="IPR028022">
    <property type="entry name" value="DUF4600"/>
</dbReference>
<evidence type="ECO:0000313" key="3">
    <source>
        <dbReference type="EMBL" id="KAK6645073.1"/>
    </source>
</evidence>
<feature type="region of interest" description="Disordered" evidence="2">
    <location>
        <begin position="275"/>
        <end position="431"/>
    </location>
</feature>
<evidence type="ECO:0000313" key="4">
    <source>
        <dbReference type="Proteomes" id="UP001372834"/>
    </source>
</evidence>
<dbReference type="Pfam" id="PF15372">
    <property type="entry name" value="DUF4600"/>
    <property type="match status" value="1"/>
</dbReference>
<feature type="compositionally biased region" description="Basic and acidic residues" evidence="2">
    <location>
        <begin position="414"/>
        <end position="423"/>
    </location>
</feature>
<feature type="compositionally biased region" description="Basic and acidic residues" evidence="2">
    <location>
        <begin position="387"/>
        <end position="402"/>
    </location>
</feature>